<comment type="caution">
    <text evidence="2">The sequence shown here is derived from an EMBL/GenBank/DDBJ whole genome shotgun (WGS) entry which is preliminary data.</text>
</comment>
<keyword evidence="3" id="KW-1185">Reference proteome</keyword>
<proteinExistence type="predicted"/>
<organism evidence="2 3">
    <name type="scientific">Nocardia coubleae</name>
    <dbReference type="NCBI Taxonomy" id="356147"/>
    <lineage>
        <taxon>Bacteria</taxon>
        <taxon>Bacillati</taxon>
        <taxon>Actinomycetota</taxon>
        <taxon>Actinomycetes</taxon>
        <taxon>Mycobacteriales</taxon>
        <taxon>Nocardiaceae</taxon>
        <taxon>Nocardia</taxon>
    </lineage>
</organism>
<dbReference type="Proteomes" id="UP000572007">
    <property type="component" value="Unassembled WGS sequence"/>
</dbReference>
<reference evidence="2 3" key="1">
    <citation type="submission" date="2020-04" db="EMBL/GenBank/DDBJ databases">
        <title>MicrobeNet Type strains.</title>
        <authorList>
            <person name="Nicholson A.C."/>
        </authorList>
    </citation>
    <scope>NUCLEOTIDE SEQUENCE [LARGE SCALE GENOMIC DNA]</scope>
    <source>
        <strain evidence="2 3">DSM 44960</strain>
    </source>
</reference>
<protein>
    <recommendedName>
        <fullName evidence="4">Lipoprotein</fullName>
    </recommendedName>
</protein>
<evidence type="ECO:0000313" key="2">
    <source>
        <dbReference type="EMBL" id="NKX91348.1"/>
    </source>
</evidence>
<evidence type="ECO:0000256" key="1">
    <source>
        <dbReference type="SAM" id="SignalP"/>
    </source>
</evidence>
<evidence type="ECO:0000313" key="3">
    <source>
        <dbReference type="Proteomes" id="UP000572007"/>
    </source>
</evidence>
<dbReference type="RefSeq" id="WP_157104780.1">
    <property type="nucleotide sequence ID" value="NZ_JAAXOM010000011.1"/>
</dbReference>
<dbReference type="EMBL" id="JAAXOM010000011">
    <property type="protein sequence ID" value="NKX91348.1"/>
    <property type="molecule type" value="Genomic_DNA"/>
</dbReference>
<gene>
    <name evidence="2" type="ORF">HGA10_29100</name>
</gene>
<name>A0A846WGQ6_9NOCA</name>
<keyword evidence="1" id="KW-0732">Signal</keyword>
<dbReference type="AlphaFoldDB" id="A0A846WGQ6"/>
<accession>A0A846WGQ6</accession>
<dbReference type="PROSITE" id="PS51257">
    <property type="entry name" value="PROKAR_LIPOPROTEIN"/>
    <property type="match status" value="1"/>
</dbReference>
<evidence type="ECO:0008006" key="4">
    <source>
        <dbReference type="Google" id="ProtNLM"/>
    </source>
</evidence>
<feature type="signal peptide" evidence="1">
    <location>
        <begin position="1"/>
        <end position="20"/>
    </location>
</feature>
<sequence>MKRAAWTLYLCISAGSIAIATGGCSQEAEGLRNMSECSGVVFPDGAKTIWFDHDGGFNVSNTVAVIDIPLDTVEEFKQRSGFAPFAPGVPKSWRSYWEATGMVDQLASATENEHSAKDNREPRRYVVIHDGGGDTRRVFVRANC</sequence>
<feature type="chain" id="PRO_5039389467" description="Lipoprotein" evidence="1">
    <location>
        <begin position="21"/>
        <end position="144"/>
    </location>
</feature>